<reference evidence="3 4" key="1">
    <citation type="submission" date="2019-02" db="EMBL/GenBank/DDBJ databases">
        <title>Deep-cultivation of Planctomycetes and their phenomic and genomic characterization uncovers novel biology.</title>
        <authorList>
            <person name="Wiegand S."/>
            <person name="Jogler M."/>
            <person name="Boedeker C."/>
            <person name="Pinto D."/>
            <person name="Vollmers J."/>
            <person name="Rivas-Marin E."/>
            <person name="Kohn T."/>
            <person name="Peeters S.H."/>
            <person name="Heuer A."/>
            <person name="Rast P."/>
            <person name="Oberbeckmann S."/>
            <person name="Bunk B."/>
            <person name="Jeske O."/>
            <person name="Meyerdierks A."/>
            <person name="Storesund J.E."/>
            <person name="Kallscheuer N."/>
            <person name="Luecker S."/>
            <person name="Lage O.M."/>
            <person name="Pohl T."/>
            <person name="Merkel B.J."/>
            <person name="Hornburger P."/>
            <person name="Mueller R.-W."/>
            <person name="Bruemmer F."/>
            <person name="Labrenz M."/>
            <person name="Spormann A.M."/>
            <person name="Op den Camp H."/>
            <person name="Overmann J."/>
            <person name="Amann R."/>
            <person name="Jetten M.S.M."/>
            <person name="Mascher T."/>
            <person name="Medema M.H."/>
            <person name="Devos D.P."/>
            <person name="Kaster A.-K."/>
            <person name="Ovreas L."/>
            <person name="Rohde M."/>
            <person name="Galperin M.Y."/>
            <person name="Jogler C."/>
        </authorList>
    </citation>
    <scope>NUCLEOTIDE SEQUENCE [LARGE SCALE GENOMIC DNA]</scope>
    <source>
        <strain evidence="3 4">Pla175</strain>
    </source>
</reference>
<dbReference type="PANTHER" id="PTHR19328:SF75">
    <property type="entry name" value="ALDOSE SUGAR DEHYDROGENASE YLII"/>
    <property type="match status" value="1"/>
</dbReference>
<name>A0A518DH66_9BACT</name>
<dbReference type="Gene3D" id="2.120.10.30">
    <property type="entry name" value="TolB, C-terminal domain"/>
    <property type="match status" value="1"/>
</dbReference>
<dbReference type="EC" id="1.1.5.2" evidence="3"/>
<organism evidence="3 4">
    <name type="scientific">Pirellulimonas nuda</name>
    <dbReference type="NCBI Taxonomy" id="2528009"/>
    <lineage>
        <taxon>Bacteria</taxon>
        <taxon>Pseudomonadati</taxon>
        <taxon>Planctomycetota</taxon>
        <taxon>Planctomycetia</taxon>
        <taxon>Pirellulales</taxon>
        <taxon>Lacipirellulaceae</taxon>
        <taxon>Pirellulimonas</taxon>
    </lineage>
</organism>
<dbReference type="SUPFAM" id="SSF50952">
    <property type="entry name" value="Soluble quinoprotein glucose dehydrogenase"/>
    <property type="match status" value="1"/>
</dbReference>
<accession>A0A518DH66</accession>
<dbReference type="InterPro" id="IPR012938">
    <property type="entry name" value="Glc/Sorbosone_DH"/>
</dbReference>
<protein>
    <submittedName>
        <fullName evidence="3">Quinoprotein glucose dehydrogenase B</fullName>
        <ecNumber evidence="3">1.1.5.2</ecNumber>
    </submittedName>
</protein>
<dbReference type="PROSITE" id="PS00018">
    <property type="entry name" value="EF_HAND_1"/>
    <property type="match status" value="2"/>
</dbReference>
<dbReference type="Pfam" id="PF07995">
    <property type="entry name" value="GSDH"/>
    <property type="match status" value="1"/>
</dbReference>
<dbReference type="PANTHER" id="PTHR19328">
    <property type="entry name" value="HEDGEHOG-INTERACTING PROTEIN"/>
    <property type="match status" value="1"/>
</dbReference>
<proteinExistence type="predicted"/>
<evidence type="ECO:0000259" key="2">
    <source>
        <dbReference type="Pfam" id="PF07995"/>
    </source>
</evidence>
<dbReference type="InterPro" id="IPR011041">
    <property type="entry name" value="Quinoprot_gluc/sorb_DH_b-prop"/>
</dbReference>
<keyword evidence="1" id="KW-0732">Signal</keyword>
<feature type="chain" id="PRO_5021936444" evidence="1">
    <location>
        <begin position="22"/>
        <end position="1258"/>
    </location>
</feature>
<dbReference type="GO" id="GO:0008876">
    <property type="term" value="F:quinoprotein glucose dehydrogenase activity"/>
    <property type="evidence" value="ECO:0007669"/>
    <property type="project" value="UniProtKB-EC"/>
</dbReference>
<dbReference type="AlphaFoldDB" id="A0A518DH66"/>
<dbReference type="Proteomes" id="UP000317429">
    <property type="component" value="Chromosome"/>
</dbReference>
<dbReference type="GO" id="GO:0000272">
    <property type="term" value="P:polysaccharide catabolic process"/>
    <property type="evidence" value="ECO:0007669"/>
    <property type="project" value="InterPro"/>
</dbReference>
<evidence type="ECO:0000313" key="3">
    <source>
        <dbReference type="EMBL" id="QDU90821.1"/>
    </source>
</evidence>
<dbReference type="InterPro" id="IPR018247">
    <property type="entry name" value="EF_Hand_1_Ca_BS"/>
</dbReference>
<keyword evidence="4" id="KW-1185">Reference proteome</keyword>
<sequence precursor="true">MHHLRSLAAALLLLTTLGAFARNPNVVDLGPVAPGDSSLAVRAVPWGSVPGDVQQMAYQGSDLYFATREGQVWRYDQQGNREATAFLDLSAALATRFKAVNNPLSVSAGLRGIAFHPDFAEPGAAGFGKLFTAHAENFGSATPDHALNPDWDTDGTKIDSALVEWSVDPQTGRVNPDSGRDVYRVQFPFGRHPVQQIAFNPAARPGDADYGNLYLTYGDAGSANSDNVVNFNRVQGTDTPLGSIVRINPLQSDGEQFTIPSDNPFVGSGDGALDEIYAYGFRHPQTLGFDPRDGRLFAADMGQSNVEEVNLIEPGANYGYGTREGVYVFTDQVKGSTAVDDSLREVLLDSSQTLFVQTDADPTGSNQTVLSRVADGFTYPVAQFDHKNGGSGNNKIAAVVGGSVYRGTLAEELSGLYLFGDMASDAIYYSDASTLTNDQDPAAVFRLPLENAAGQPRTLGQIVGVGAGGRANFRFGQDAHGDVFVISKANDTIYRLEGTPRRPGDYNGDGAVDAADYTVWRDASGSQRDLWADGNRDFVVDGLDYHVWRQNFGVGPAAHGAAVPEPAAGVLLAWVAIAAAVWRRRDCLRWRPASAAALGCLSMALGSAAAHGATTTLDGGPTLFDTIVIGDFDDATRQGWTEAANGHAGGLSSDGVQLRNNGPTSGGDAQVYLDLGLSTLPGVPTQLTVGNLPGQFDIVRFDLRFDALPATLGTTHRGDQFLLDGGPNARAAFFVNDGAGTQGGHLAPELPTDGLYHTYTIQRVPTDVGWGETYGRVRIDPINDSSSNGTRFSLDNVRLGRSNAVQPFPEIPRPELIKNGDFNSVSNYATNTVGHQTKDVRVGGSFNDFAPFTGSNADIDHWTHFSRNAEALEAAVGNVGVVDGVGELDGTYYLDAVWLVGPGDYLSDSGGGYDHGLVQEIRLESGSITPRTNYTLTVDFTVKQNTGQGPGGGHENAVVEIGLTDGGGAAATDRASAFAWASSPTLDNNPSQVTLQVSGADLLAASELNVLFSHVNTTPIPGFPGSVDPADVRPTPPNLVSSVVFNNVSLRPNSMTGDVNLDGLVNQADLDLAQLYFDGDGGEPAIERQNTLFSAGNGAADVLASLNLTRFDLSGDDFFDADDLAMLSSLVVPLPGDLNGDGAVDAADYTVWRDAFGDAGVGLAADASGNGLVDAADYQIWNDTFGQTLAAVGQTPDGTAVPEPTAACVVVLAGLAGGVCTRWVRRLNSRVNGTCECNVRMGARFTMESTLQDERLLV</sequence>
<dbReference type="SUPFAM" id="SSF63446">
    <property type="entry name" value="Type I dockerin domain"/>
    <property type="match status" value="1"/>
</dbReference>
<keyword evidence="3" id="KW-0560">Oxidoreductase</keyword>
<dbReference type="KEGG" id="pnd:Pla175_42340"/>
<dbReference type="OrthoDB" id="241071at2"/>
<feature type="signal peptide" evidence="1">
    <location>
        <begin position="1"/>
        <end position="21"/>
    </location>
</feature>
<evidence type="ECO:0000313" key="4">
    <source>
        <dbReference type="Proteomes" id="UP000317429"/>
    </source>
</evidence>
<gene>
    <name evidence="3" type="primary">gdhB_2</name>
    <name evidence="3" type="ORF">Pla175_42340</name>
</gene>
<feature type="domain" description="Glucose/Sorbosone dehydrogenase" evidence="2">
    <location>
        <begin position="104"/>
        <end position="322"/>
    </location>
</feature>
<evidence type="ECO:0000256" key="1">
    <source>
        <dbReference type="SAM" id="SignalP"/>
    </source>
</evidence>
<dbReference type="InterPro" id="IPR036439">
    <property type="entry name" value="Dockerin_dom_sf"/>
</dbReference>
<dbReference type="Gene3D" id="1.10.1330.10">
    <property type="entry name" value="Dockerin domain"/>
    <property type="match status" value="3"/>
</dbReference>
<dbReference type="EMBL" id="CP036291">
    <property type="protein sequence ID" value="QDU90821.1"/>
    <property type="molecule type" value="Genomic_DNA"/>
</dbReference>
<dbReference type="InterPro" id="IPR011042">
    <property type="entry name" value="6-blade_b-propeller_TolB-like"/>
</dbReference>